<dbReference type="RefSeq" id="WP_079602723.1">
    <property type="nucleotide sequence ID" value="NZ_LT670817.1"/>
</dbReference>
<dbReference type="InterPro" id="IPR012349">
    <property type="entry name" value="Split_barrel_FMN-bd"/>
</dbReference>
<dbReference type="Proteomes" id="UP000189796">
    <property type="component" value="Chromosome I"/>
</dbReference>
<dbReference type="AlphaFoldDB" id="A0A1M5QFH1"/>
<dbReference type="EMBL" id="LT670817">
    <property type="protein sequence ID" value="SHH12945.1"/>
    <property type="molecule type" value="Genomic_DNA"/>
</dbReference>
<organism evidence="1 2">
    <name type="scientific">Bradyrhizobium erythrophlei</name>
    <dbReference type="NCBI Taxonomy" id="1437360"/>
    <lineage>
        <taxon>Bacteria</taxon>
        <taxon>Pseudomonadati</taxon>
        <taxon>Pseudomonadota</taxon>
        <taxon>Alphaproteobacteria</taxon>
        <taxon>Hyphomicrobiales</taxon>
        <taxon>Nitrobacteraceae</taxon>
        <taxon>Bradyrhizobium</taxon>
    </lineage>
</organism>
<evidence type="ECO:0000313" key="1">
    <source>
        <dbReference type="EMBL" id="SHH12945.1"/>
    </source>
</evidence>
<reference evidence="1 2" key="1">
    <citation type="submission" date="2016-11" db="EMBL/GenBank/DDBJ databases">
        <authorList>
            <person name="Jaros S."/>
            <person name="Januszkiewicz K."/>
            <person name="Wedrychowicz H."/>
        </authorList>
    </citation>
    <scope>NUCLEOTIDE SEQUENCE [LARGE SCALE GENOMIC DNA]</scope>
    <source>
        <strain evidence="1 2">GAS138</strain>
    </source>
</reference>
<dbReference type="Gene3D" id="2.30.110.10">
    <property type="entry name" value="Electron Transport, Fmn-binding Protein, Chain A"/>
    <property type="match status" value="1"/>
</dbReference>
<proteinExistence type="predicted"/>
<gene>
    <name evidence="1" type="ORF">SAMN05443248_3791</name>
</gene>
<protein>
    <submittedName>
        <fullName evidence="1">Pyridoxamine 5'-phosphate oxidase</fullName>
    </submittedName>
</protein>
<name>A0A1M5QFH1_9BRAD</name>
<dbReference type="SUPFAM" id="SSF50475">
    <property type="entry name" value="FMN-binding split barrel"/>
    <property type="match status" value="1"/>
</dbReference>
<evidence type="ECO:0000313" key="2">
    <source>
        <dbReference type="Proteomes" id="UP000189796"/>
    </source>
</evidence>
<sequence length="162" mass="17418">MPGTDRNPIDAALATFLESPVMIIVGSCDDGLLPQVARAAGSVVDRAKGRVDLIVSGWQWPQTIANVARNGQLAVTFARPADYVSYQLKGRAAIIPASTAHRQRAQHYIEVMIETFAGLGLDRAVAASWLVDLEPQVLRLAVETIFVQTPGEKAGSILEPSR</sequence>
<accession>A0A1M5QFH1</accession>
<dbReference type="OrthoDB" id="2618648at2"/>